<feature type="non-terminal residue" evidence="1">
    <location>
        <position position="1"/>
    </location>
</feature>
<proteinExistence type="predicted"/>
<accession>A0A7T8GWD8</accession>
<dbReference type="OrthoDB" id="6364333at2759"/>
<sequence>KSCHTPLEKECSDSHEGPEVCSTEYENHCETKFKVYDIDQDEPSCEMVEEVRCRNVTVELIHLHGSEKRPFALQEHCEKWPVQKCKLSKRSVTKVHPETSCKKIPKRICRPSNCITVPGKEVCKEETRTLVQNIPEEDCDLEPLENCRIESSLIPR</sequence>
<feature type="non-terminal residue" evidence="1">
    <location>
        <position position="156"/>
    </location>
</feature>
<protein>
    <submittedName>
        <fullName evidence="1">Uncharacterized protein</fullName>
    </submittedName>
</protein>
<dbReference type="AlphaFoldDB" id="A0A7T8GWD8"/>
<dbReference type="EMBL" id="CP045903">
    <property type="protein sequence ID" value="QQP39048.1"/>
    <property type="molecule type" value="Genomic_DNA"/>
</dbReference>
<organism evidence="1 2">
    <name type="scientific">Caligus rogercresseyi</name>
    <name type="common">Sea louse</name>
    <dbReference type="NCBI Taxonomy" id="217165"/>
    <lineage>
        <taxon>Eukaryota</taxon>
        <taxon>Metazoa</taxon>
        <taxon>Ecdysozoa</taxon>
        <taxon>Arthropoda</taxon>
        <taxon>Crustacea</taxon>
        <taxon>Multicrustacea</taxon>
        <taxon>Hexanauplia</taxon>
        <taxon>Copepoda</taxon>
        <taxon>Siphonostomatoida</taxon>
        <taxon>Caligidae</taxon>
        <taxon>Caligus</taxon>
    </lineage>
</organism>
<evidence type="ECO:0000313" key="1">
    <source>
        <dbReference type="EMBL" id="QQP39048.1"/>
    </source>
</evidence>
<dbReference type="Proteomes" id="UP000595437">
    <property type="component" value="Chromosome 14"/>
</dbReference>
<gene>
    <name evidence="1" type="ORF">FKW44_019805</name>
</gene>
<evidence type="ECO:0000313" key="2">
    <source>
        <dbReference type="Proteomes" id="UP000595437"/>
    </source>
</evidence>
<name>A0A7T8GWD8_CALRO</name>
<keyword evidence="2" id="KW-1185">Reference proteome</keyword>
<reference evidence="2" key="1">
    <citation type="submission" date="2021-01" db="EMBL/GenBank/DDBJ databases">
        <title>Caligus Genome Assembly.</title>
        <authorList>
            <person name="Gallardo-Escarate C."/>
        </authorList>
    </citation>
    <scope>NUCLEOTIDE SEQUENCE [LARGE SCALE GENOMIC DNA]</scope>
</reference>